<evidence type="ECO:0000313" key="1">
    <source>
        <dbReference type="EMBL" id="KAH9493821.1"/>
    </source>
</evidence>
<dbReference type="EMBL" id="ASGP02000008">
    <property type="protein sequence ID" value="KAH9493821.1"/>
    <property type="molecule type" value="Genomic_DNA"/>
</dbReference>
<proteinExistence type="predicted"/>
<accession>A0A922HIH8</accession>
<gene>
    <name evidence="1" type="ORF">DERF_014549</name>
    <name evidence="2" type="ORF">DERF_014570</name>
</gene>
<dbReference type="Proteomes" id="UP000790347">
    <property type="component" value="Unassembled WGS sequence"/>
</dbReference>
<dbReference type="EMBL" id="ASGP02000008">
    <property type="protein sequence ID" value="KAH9493841.1"/>
    <property type="molecule type" value="Genomic_DNA"/>
</dbReference>
<name>A0A922HIH8_DERFA</name>
<dbReference type="AlphaFoldDB" id="A0A922HIH8"/>
<keyword evidence="3" id="KW-1185">Reference proteome</keyword>
<reference evidence="1" key="2">
    <citation type="journal article" date="2022" name="Res Sq">
        <title>Comparative Genomics Reveals Insights into the Divergent Evolution of Astigmatic Mites and Household Pest Adaptations.</title>
        <authorList>
            <person name="Xiong Q."/>
            <person name="Wan A.T.-Y."/>
            <person name="Liu X.-Y."/>
            <person name="Fung C.S.-H."/>
            <person name="Xiao X."/>
            <person name="Malainual N."/>
            <person name="Hou J."/>
            <person name="Wang L."/>
            <person name="Wang M."/>
            <person name="Yang K."/>
            <person name="Cui Y."/>
            <person name="Leung E."/>
            <person name="Nong W."/>
            <person name="Shin S.-K."/>
            <person name="Au S."/>
            <person name="Jeong K.Y."/>
            <person name="Chew F.T."/>
            <person name="Hui J."/>
            <person name="Leung T.F."/>
            <person name="Tungtrongchitr A."/>
            <person name="Zhong N."/>
            <person name="Liu Z."/>
            <person name="Tsui S."/>
        </authorList>
    </citation>
    <scope>NUCLEOTIDE SEQUENCE</scope>
    <source>
        <strain evidence="1">Derf</strain>
        <tissue evidence="1">Whole organism</tissue>
    </source>
</reference>
<reference evidence="1" key="1">
    <citation type="submission" date="2013-05" db="EMBL/GenBank/DDBJ databases">
        <authorList>
            <person name="Yim A.K.Y."/>
            <person name="Chan T.F."/>
            <person name="Ji K.M."/>
            <person name="Liu X.Y."/>
            <person name="Zhou J.W."/>
            <person name="Li R.Q."/>
            <person name="Yang K.Y."/>
            <person name="Li J."/>
            <person name="Li M."/>
            <person name="Law P.T.W."/>
            <person name="Wu Y.L."/>
            <person name="Cai Z.L."/>
            <person name="Qin H."/>
            <person name="Bao Y."/>
            <person name="Leung R.K.K."/>
            <person name="Ng P.K.S."/>
            <person name="Zou J."/>
            <person name="Zhong X.J."/>
            <person name="Ran P.X."/>
            <person name="Zhong N.S."/>
            <person name="Liu Z.G."/>
            <person name="Tsui S.K.W."/>
        </authorList>
    </citation>
    <scope>NUCLEOTIDE SEQUENCE</scope>
    <source>
        <strain evidence="1">Derf</strain>
        <tissue evidence="1">Whole organism</tissue>
    </source>
</reference>
<sequence>MYRIQHRLPVDHLSDLKFQIIKPVSQFHHPSVSFNFSDNVCDYDHDFLILSYFISDNVSDYDL</sequence>
<protein>
    <submittedName>
        <fullName evidence="1">Uncharacterized protein</fullName>
    </submittedName>
</protein>
<organism evidence="1 3">
    <name type="scientific">Dermatophagoides farinae</name>
    <name type="common">American house dust mite</name>
    <dbReference type="NCBI Taxonomy" id="6954"/>
    <lineage>
        <taxon>Eukaryota</taxon>
        <taxon>Metazoa</taxon>
        <taxon>Ecdysozoa</taxon>
        <taxon>Arthropoda</taxon>
        <taxon>Chelicerata</taxon>
        <taxon>Arachnida</taxon>
        <taxon>Acari</taxon>
        <taxon>Acariformes</taxon>
        <taxon>Sarcoptiformes</taxon>
        <taxon>Astigmata</taxon>
        <taxon>Psoroptidia</taxon>
        <taxon>Analgoidea</taxon>
        <taxon>Pyroglyphidae</taxon>
        <taxon>Dermatophagoidinae</taxon>
        <taxon>Dermatophagoides</taxon>
    </lineage>
</organism>
<comment type="caution">
    <text evidence="1">The sequence shown here is derived from an EMBL/GenBank/DDBJ whole genome shotgun (WGS) entry which is preliminary data.</text>
</comment>
<evidence type="ECO:0000313" key="3">
    <source>
        <dbReference type="Proteomes" id="UP000790347"/>
    </source>
</evidence>
<evidence type="ECO:0000313" key="2">
    <source>
        <dbReference type="EMBL" id="KAH9493841.1"/>
    </source>
</evidence>